<evidence type="ECO:0000256" key="6">
    <source>
        <dbReference type="ARBA" id="ARBA00023136"/>
    </source>
</evidence>
<keyword evidence="6 7" id="KW-0472">Membrane</keyword>
<name>A0A963Z479_9PROT</name>
<dbReference type="PROSITE" id="PS50928">
    <property type="entry name" value="ABC_TM1"/>
    <property type="match status" value="1"/>
</dbReference>
<evidence type="ECO:0000256" key="3">
    <source>
        <dbReference type="ARBA" id="ARBA00022475"/>
    </source>
</evidence>
<evidence type="ECO:0000256" key="2">
    <source>
        <dbReference type="ARBA" id="ARBA00022448"/>
    </source>
</evidence>
<evidence type="ECO:0000259" key="8">
    <source>
        <dbReference type="PROSITE" id="PS50928"/>
    </source>
</evidence>
<dbReference type="PANTHER" id="PTHR43005:SF1">
    <property type="entry name" value="SPERMIDINE_PUTRESCINE TRANSPORT SYSTEM PERMEASE PROTEIN"/>
    <property type="match status" value="1"/>
</dbReference>
<dbReference type="CDD" id="cd06261">
    <property type="entry name" value="TM_PBP2"/>
    <property type="match status" value="1"/>
</dbReference>
<dbReference type="Pfam" id="PF00528">
    <property type="entry name" value="BPD_transp_1"/>
    <property type="match status" value="1"/>
</dbReference>
<feature type="domain" description="ABC transmembrane type-1" evidence="8">
    <location>
        <begin position="76"/>
        <end position="290"/>
    </location>
</feature>
<feature type="transmembrane region" description="Helical" evidence="7">
    <location>
        <begin position="164"/>
        <end position="189"/>
    </location>
</feature>
<keyword evidence="4 7" id="KW-0812">Transmembrane</keyword>
<feature type="transmembrane region" description="Helical" evidence="7">
    <location>
        <begin position="269"/>
        <end position="291"/>
    </location>
</feature>
<feature type="transmembrane region" description="Helical" evidence="7">
    <location>
        <begin position="140"/>
        <end position="158"/>
    </location>
</feature>
<evidence type="ECO:0000313" key="10">
    <source>
        <dbReference type="Proteomes" id="UP000721844"/>
    </source>
</evidence>
<dbReference type="InterPro" id="IPR035906">
    <property type="entry name" value="MetI-like_sf"/>
</dbReference>
<dbReference type="AlphaFoldDB" id="A0A963Z479"/>
<dbReference type="EMBL" id="JAESVA010000004">
    <property type="protein sequence ID" value="MCB8881453.1"/>
    <property type="molecule type" value="Genomic_DNA"/>
</dbReference>
<dbReference type="InterPro" id="IPR000515">
    <property type="entry name" value="MetI-like"/>
</dbReference>
<dbReference type="Gene3D" id="1.10.3720.10">
    <property type="entry name" value="MetI-like"/>
    <property type="match status" value="1"/>
</dbReference>
<keyword evidence="10" id="KW-1185">Reference proteome</keyword>
<evidence type="ECO:0000256" key="5">
    <source>
        <dbReference type="ARBA" id="ARBA00022989"/>
    </source>
</evidence>
<comment type="caution">
    <text evidence="9">The sequence shown here is derived from an EMBL/GenBank/DDBJ whole genome shotgun (WGS) entry which is preliminary data.</text>
</comment>
<dbReference type="GO" id="GO:0005886">
    <property type="term" value="C:plasma membrane"/>
    <property type="evidence" value="ECO:0007669"/>
    <property type="project" value="UniProtKB-SubCell"/>
</dbReference>
<dbReference type="PANTHER" id="PTHR43005">
    <property type="entry name" value="BLR7065 PROTEIN"/>
    <property type="match status" value="1"/>
</dbReference>
<protein>
    <submittedName>
        <fullName evidence="9">Sugar ABC transporter permease</fullName>
    </submittedName>
</protein>
<dbReference type="RefSeq" id="WP_227308124.1">
    <property type="nucleotide sequence ID" value="NZ_JAESVA010000004.1"/>
</dbReference>
<keyword evidence="5 7" id="KW-1133">Transmembrane helix</keyword>
<dbReference type="Proteomes" id="UP000721844">
    <property type="component" value="Unassembled WGS sequence"/>
</dbReference>
<dbReference type="SUPFAM" id="SSF161098">
    <property type="entry name" value="MetI-like"/>
    <property type="match status" value="1"/>
</dbReference>
<feature type="transmembrane region" description="Helical" evidence="7">
    <location>
        <begin position="113"/>
        <end position="133"/>
    </location>
</feature>
<organism evidence="9 10">
    <name type="scientific">Acidisoma cellulosilyticum</name>
    <dbReference type="NCBI Taxonomy" id="2802395"/>
    <lineage>
        <taxon>Bacteria</taxon>
        <taxon>Pseudomonadati</taxon>
        <taxon>Pseudomonadota</taxon>
        <taxon>Alphaproteobacteria</taxon>
        <taxon>Acetobacterales</taxon>
        <taxon>Acidocellaceae</taxon>
        <taxon>Acidisoma</taxon>
    </lineage>
</organism>
<sequence length="300" mass="32714">MTRMIARFRDGSSFDLTLVALALAYLFVFAALPMLYTVVMSVQKIDMFTLGTLARPFVGLRNYAHVLAMPVAWRVATNTAIFVVLSVVLQLVIGLVLAIYFRQDFPGASTLRGLFLAGWVMPALVVGAIWRWLLAGDFGVVNFLLGSLGLIKGHIFWISDPHVALYSLIIANVWLGIPFNMLLLSVGLAAIPADVYEAASLDGASAIQRFLFVTLPMMRATLGAVLSLSIIFTMQQYDLVAALTQGGPSNASNVAQYWSWQLSFETYDIAGGSVVAVVMILVVILVAILYVRSTRLEQQA</sequence>
<evidence type="ECO:0000256" key="7">
    <source>
        <dbReference type="RuleBase" id="RU363032"/>
    </source>
</evidence>
<dbReference type="GO" id="GO:0055085">
    <property type="term" value="P:transmembrane transport"/>
    <property type="evidence" value="ECO:0007669"/>
    <property type="project" value="InterPro"/>
</dbReference>
<evidence type="ECO:0000256" key="1">
    <source>
        <dbReference type="ARBA" id="ARBA00004651"/>
    </source>
</evidence>
<keyword evidence="3" id="KW-1003">Cell membrane</keyword>
<comment type="subcellular location">
    <subcellularLocation>
        <location evidence="1 7">Cell membrane</location>
        <topology evidence="1 7">Multi-pass membrane protein</topology>
    </subcellularLocation>
</comment>
<comment type="similarity">
    <text evidence="7">Belongs to the binding-protein-dependent transport system permease family.</text>
</comment>
<feature type="transmembrane region" description="Helical" evidence="7">
    <location>
        <begin position="210"/>
        <end position="232"/>
    </location>
</feature>
<feature type="transmembrane region" description="Helical" evidence="7">
    <location>
        <begin position="80"/>
        <end position="101"/>
    </location>
</feature>
<feature type="transmembrane region" description="Helical" evidence="7">
    <location>
        <begin position="12"/>
        <end position="36"/>
    </location>
</feature>
<gene>
    <name evidence="9" type="ORF">ACELLULO517_14480</name>
</gene>
<accession>A0A963Z479</accession>
<evidence type="ECO:0000313" key="9">
    <source>
        <dbReference type="EMBL" id="MCB8881453.1"/>
    </source>
</evidence>
<evidence type="ECO:0000256" key="4">
    <source>
        <dbReference type="ARBA" id="ARBA00022692"/>
    </source>
</evidence>
<reference evidence="9 10" key="1">
    <citation type="journal article" date="2021" name="Microorganisms">
        <title>Acidisoma silvae sp. nov. and Acidisomacellulosilytica sp. nov., Two Acidophilic Bacteria Isolated from Decaying Wood, Hydrolyzing Cellulose and Producing Poly-3-hydroxybutyrate.</title>
        <authorList>
            <person name="Mieszkin S."/>
            <person name="Pouder E."/>
            <person name="Uroz S."/>
            <person name="Simon-Colin C."/>
            <person name="Alain K."/>
        </authorList>
    </citation>
    <scope>NUCLEOTIDE SEQUENCE [LARGE SCALE GENOMIC DNA]</scope>
    <source>
        <strain evidence="9 10">HW T5.17</strain>
    </source>
</reference>
<keyword evidence="2 7" id="KW-0813">Transport</keyword>
<proteinExistence type="inferred from homology"/>